<name>A0AAV2HCA4_LYMST</name>
<dbReference type="EMBL" id="CAXITT010000092">
    <property type="protein sequence ID" value="CAL1531544.1"/>
    <property type="molecule type" value="Genomic_DNA"/>
</dbReference>
<comment type="caution">
    <text evidence="2">The sequence shown here is derived from an EMBL/GenBank/DDBJ whole genome shotgun (WGS) entry which is preliminary data.</text>
</comment>
<dbReference type="PROSITE" id="PS50835">
    <property type="entry name" value="IG_LIKE"/>
    <property type="match status" value="1"/>
</dbReference>
<organism evidence="2 3">
    <name type="scientific">Lymnaea stagnalis</name>
    <name type="common">Great pond snail</name>
    <name type="synonym">Helix stagnalis</name>
    <dbReference type="NCBI Taxonomy" id="6523"/>
    <lineage>
        <taxon>Eukaryota</taxon>
        <taxon>Metazoa</taxon>
        <taxon>Spiralia</taxon>
        <taxon>Lophotrochozoa</taxon>
        <taxon>Mollusca</taxon>
        <taxon>Gastropoda</taxon>
        <taxon>Heterobranchia</taxon>
        <taxon>Euthyneura</taxon>
        <taxon>Panpulmonata</taxon>
        <taxon>Hygrophila</taxon>
        <taxon>Lymnaeoidea</taxon>
        <taxon>Lymnaeidae</taxon>
        <taxon>Lymnaea</taxon>
    </lineage>
</organism>
<sequence length="185" mass="19736">MAVEECVTGDVCMGTTLSGYCAIQGKCRCRGGLSANSDGNTCELKAPTITGVTDNQELVKQQSYILVCKPFFEGPSYTFKWFKDSDTTPIATSTTYSITSAKETDGGTYKCSVTLTALGNDSPVGSNEIHVKVPGIGPGKECTVATASTVCTGAGYIAECNATTLRCKCNDNYYLKDDKCERKYI</sequence>
<dbReference type="InterPro" id="IPR036179">
    <property type="entry name" value="Ig-like_dom_sf"/>
</dbReference>
<gene>
    <name evidence="2" type="ORF">GSLYS_00005639001</name>
</gene>
<proteinExistence type="predicted"/>
<feature type="domain" description="Ig-like" evidence="1">
    <location>
        <begin position="47"/>
        <end position="130"/>
    </location>
</feature>
<protein>
    <recommendedName>
        <fullName evidence="1">Ig-like domain-containing protein</fullName>
    </recommendedName>
</protein>
<dbReference type="InterPro" id="IPR007110">
    <property type="entry name" value="Ig-like_dom"/>
</dbReference>
<evidence type="ECO:0000259" key="1">
    <source>
        <dbReference type="PROSITE" id="PS50835"/>
    </source>
</evidence>
<dbReference type="AlphaFoldDB" id="A0AAV2HCA4"/>
<dbReference type="Proteomes" id="UP001497497">
    <property type="component" value="Unassembled WGS sequence"/>
</dbReference>
<dbReference type="Gene3D" id="2.60.40.10">
    <property type="entry name" value="Immunoglobulins"/>
    <property type="match status" value="1"/>
</dbReference>
<dbReference type="InterPro" id="IPR013783">
    <property type="entry name" value="Ig-like_fold"/>
</dbReference>
<evidence type="ECO:0000313" key="2">
    <source>
        <dbReference type="EMBL" id="CAL1531544.1"/>
    </source>
</evidence>
<dbReference type="SUPFAM" id="SSF48726">
    <property type="entry name" value="Immunoglobulin"/>
    <property type="match status" value="1"/>
</dbReference>
<dbReference type="Pfam" id="PF13895">
    <property type="entry name" value="Ig_2"/>
    <property type="match status" value="1"/>
</dbReference>
<reference evidence="2 3" key="1">
    <citation type="submission" date="2024-04" db="EMBL/GenBank/DDBJ databases">
        <authorList>
            <consortium name="Genoscope - CEA"/>
            <person name="William W."/>
        </authorList>
    </citation>
    <scope>NUCLEOTIDE SEQUENCE [LARGE SCALE GENOMIC DNA]</scope>
</reference>
<accession>A0AAV2HCA4</accession>
<keyword evidence="3" id="KW-1185">Reference proteome</keyword>
<evidence type="ECO:0000313" key="3">
    <source>
        <dbReference type="Proteomes" id="UP001497497"/>
    </source>
</evidence>